<keyword evidence="2" id="KW-0560">Oxidoreductase</keyword>
<dbReference type="PRINTS" id="PR00081">
    <property type="entry name" value="GDHRDH"/>
</dbReference>
<reference evidence="4 5" key="1">
    <citation type="journal article" date="2019" name="Environ. Microbiol.">
        <title>Species interactions and distinct microbial communities in high Arctic permafrost affected cryosols are associated with the CH4 and CO2 gas fluxes.</title>
        <authorList>
            <person name="Altshuler I."/>
            <person name="Hamel J."/>
            <person name="Turney S."/>
            <person name="Magnuson E."/>
            <person name="Levesque R."/>
            <person name="Greer C."/>
            <person name="Whyte L.G."/>
        </authorList>
    </citation>
    <scope>NUCLEOTIDE SEQUENCE [LARGE SCALE GENOMIC DNA]</scope>
    <source>
        <strain evidence="4 5">E6.1</strain>
    </source>
</reference>
<protein>
    <submittedName>
        <fullName evidence="4">SDR family NAD(P)-dependent oxidoreductase</fullName>
    </submittedName>
</protein>
<organism evidence="4 5">
    <name type="scientific">Sphingomonas glacialis</name>
    <dbReference type="NCBI Taxonomy" id="658225"/>
    <lineage>
        <taxon>Bacteria</taxon>
        <taxon>Pseudomonadati</taxon>
        <taxon>Pseudomonadota</taxon>
        <taxon>Alphaproteobacteria</taxon>
        <taxon>Sphingomonadales</taxon>
        <taxon>Sphingomonadaceae</taxon>
        <taxon>Sphingomonas</taxon>
    </lineage>
</organism>
<evidence type="ECO:0000256" key="3">
    <source>
        <dbReference type="RuleBase" id="RU000363"/>
    </source>
</evidence>
<dbReference type="GO" id="GO:0016020">
    <property type="term" value="C:membrane"/>
    <property type="evidence" value="ECO:0007669"/>
    <property type="project" value="TreeGrafter"/>
</dbReference>
<comment type="caution">
    <text evidence="4">The sequence shown here is derived from an EMBL/GenBank/DDBJ whole genome shotgun (WGS) entry which is preliminary data.</text>
</comment>
<dbReference type="Proteomes" id="UP000319931">
    <property type="component" value="Unassembled WGS sequence"/>
</dbReference>
<comment type="similarity">
    <text evidence="1 3">Belongs to the short-chain dehydrogenases/reductases (SDR) family.</text>
</comment>
<dbReference type="Gene3D" id="3.40.50.720">
    <property type="entry name" value="NAD(P)-binding Rossmann-like Domain"/>
    <property type="match status" value="1"/>
</dbReference>
<keyword evidence="5" id="KW-1185">Reference proteome</keyword>
<dbReference type="InterPro" id="IPR036291">
    <property type="entry name" value="NAD(P)-bd_dom_sf"/>
</dbReference>
<name>A0A502FS08_9SPHN</name>
<dbReference type="AlphaFoldDB" id="A0A502FS08"/>
<dbReference type="PANTHER" id="PTHR44196:SF1">
    <property type="entry name" value="DEHYDROGENASE_REDUCTASE SDR FAMILY MEMBER 7B"/>
    <property type="match status" value="1"/>
</dbReference>
<dbReference type="OrthoDB" id="7593130at2"/>
<dbReference type="PANTHER" id="PTHR44196">
    <property type="entry name" value="DEHYDROGENASE/REDUCTASE SDR FAMILY MEMBER 7B"/>
    <property type="match status" value="1"/>
</dbReference>
<dbReference type="InterPro" id="IPR002347">
    <property type="entry name" value="SDR_fam"/>
</dbReference>
<sequence length="248" mass="25233">MDIKGSVALVTGANGGIGSAFVHDLLERGATKVYVAARDQKSLADLLAGGDPRLVPITLDVTDPAQVAQAAIDAPDVTFLINNAGYAAFAGSISAPDMDDARREMDVNYFGTLAMTRAFAPALAASGGGAILNMLSMLALVSLPAAATYAASKAAGLSLTRSIRAELSAQGTVVLGVLAVQTETAMGVKLPEPRMQPSEVVADALDAVQAGRNDEVVAGAQTRGIHDAFTADPKAVQAKMSTVLPKAA</sequence>
<dbReference type="Pfam" id="PF00106">
    <property type="entry name" value="adh_short"/>
    <property type="match status" value="1"/>
</dbReference>
<gene>
    <name evidence="4" type="ORF">EAH76_15195</name>
</gene>
<evidence type="ECO:0000313" key="5">
    <source>
        <dbReference type="Proteomes" id="UP000319931"/>
    </source>
</evidence>
<dbReference type="PROSITE" id="PS00061">
    <property type="entry name" value="ADH_SHORT"/>
    <property type="match status" value="1"/>
</dbReference>
<dbReference type="PRINTS" id="PR00080">
    <property type="entry name" value="SDRFAMILY"/>
</dbReference>
<dbReference type="InterPro" id="IPR020904">
    <property type="entry name" value="Sc_DH/Rdtase_CS"/>
</dbReference>
<dbReference type="GO" id="GO:0016491">
    <property type="term" value="F:oxidoreductase activity"/>
    <property type="evidence" value="ECO:0007669"/>
    <property type="project" value="UniProtKB-KW"/>
</dbReference>
<dbReference type="RefSeq" id="WP_140851135.1">
    <property type="nucleotide sequence ID" value="NZ_RCZC01000004.1"/>
</dbReference>
<dbReference type="EMBL" id="RCZC01000004">
    <property type="protein sequence ID" value="TPG52062.1"/>
    <property type="molecule type" value="Genomic_DNA"/>
</dbReference>
<evidence type="ECO:0000313" key="4">
    <source>
        <dbReference type="EMBL" id="TPG52062.1"/>
    </source>
</evidence>
<proteinExistence type="inferred from homology"/>
<dbReference type="SUPFAM" id="SSF51735">
    <property type="entry name" value="NAD(P)-binding Rossmann-fold domains"/>
    <property type="match status" value="1"/>
</dbReference>
<evidence type="ECO:0000256" key="1">
    <source>
        <dbReference type="ARBA" id="ARBA00006484"/>
    </source>
</evidence>
<accession>A0A502FS08</accession>
<evidence type="ECO:0000256" key="2">
    <source>
        <dbReference type="ARBA" id="ARBA00023002"/>
    </source>
</evidence>